<dbReference type="Pfam" id="PF00534">
    <property type="entry name" value="Glycos_transf_1"/>
    <property type="match status" value="1"/>
</dbReference>
<dbReference type="GO" id="GO:0016757">
    <property type="term" value="F:glycosyltransferase activity"/>
    <property type="evidence" value="ECO:0007669"/>
    <property type="project" value="InterPro"/>
</dbReference>
<evidence type="ECO:0000256" key="1">
    <source>
        <dbReference type="ARBA" id="ARBA00022679"/>
    </source>
</evidence>
<dbReference type="PANTHER" id="PTHR46401:SF2">
    <property type="entry name" value="GLYCOSYLTRANSFERASE WBBK-RELATED"/>
    <property type="match status" value="1"/>
</dbReference>
<dbReference type="Proteomes" id="UP000178313">
    <property type="component" value="Unassembled WGS sequence"/>
</dbReference>
<feature type="domain" description="Glycosyltransferase subfamily 4-like N-terminal" evidence="3">
    <location>
        <begin position="89"/>
        <end position="184"/>
    </location>
</feature>
<reference evidence="4 5" key="1">
    <citation type="journal article" date="2016" name="Nat. Commun.">
        <title>Thousands of microbial genomes shed light on interconnected biogeochemical processes in an aquifer system.</title>
        <authorList>
            <person name="Anantharaman K."/>
            <person name="Brown C.T."/>
            <person name="Hug L.A."/>
            <person name="Sharon I."/>
            <person name="Castelle C.J."/>
            <person name="Probst A.J."/>
            <person name="Thomas B.C."/>
            <person name="Singh A."/>
            <person name="Wilkins M.J."/>
            <person name="Karaoz U."/>
            <person name="Brodie E.L."/>
            <person name="Williams K.H."/>
            <person name="Hubbard S.S."/>
            <person name="Banfield J.F."/>
        </authorList>
    </citation>
    <scope>NUCLEOTIDE SEQUENCE [LARGE SCALE GENOMIC DNA]</scope>
</reference>
<dbReference type="Pfam" id="PF13439">
    <property type="entry name" value="Glyco_transf_4"/>
    <property type="match status" value="1"/>
</dbReference>
<name>A0A1F8AZQ1_9BACT</name>
<sequence>MSEALNHKMIIGIDGNEANSENRVGVNQYGYELLWALHRLQDEWKNSIKIIVYLKNQPRADMPPATSHFKYKVLEGRGLWIITKLMPELIWNREKLDVVFSLSHYIPPISRIPRVCTIHDLGYLEFSEQFKKFDFWQLKYWSAYSIFISKAIIAVSNSTKMDIVRHYKFASGKVSVIYHGYDKTRFNPSIDPKDVRRVLNKYSIVNDYVLYLSTLKPSKNVEGILTAWKAIKSDFPSISLVIAGKKGWLYQSIFDKAQKLGLKDVIFTDFVPEKDKAPLISGARLFVLPSFWEGFGLDALNAMACGVPVVISNVGSLPEVVGEAGVLVDPYDIESIASGIKKVLSMPEMEYNTLVARGLKQAQKFSWEKTARQTLEVLEKTAIK</sequence>
<gene>
    <name evidence="4" type="ORF">A3E46_00865</name>
</gene>
<dbReference type="EMBL" id="MGGZ01000015">
    <property type="protein sequence ID" value="OGM57253.1"/>
    <property type="molecule type" value="Genomic_DNA"/>
</dbReference>
<dbReference type="PANTHER" id="PTHR46401">
    <property type="entry name" value="GLYCOSYLTRANSFERASE WBBK-RELATED"/>
    <property type="match status" value="1"/>
</dbReference>
<proteinExistence type="predicted"/>
<evidence type="ECO:0000313" key="5">
    <source>
        <dbReference type="Proteomes" id="UP000178313"/>
    </source>
</evidence>
<keyword evidence="1" id="KW-0808">Transferase</keyword>
<dbReference type="FunFam" id="3.40.50.2000:FF:000119">
    <property type="entry name" value="Glycosyl transferase group 1"/>
    <property type="match status" value="1"/>
</dbReference>
<evidence type="ECO:0000259" key="2">
    <source>
        <dbReference type="Pfam" id="PF00534"/>
    </source>
</evidence>
<dbReference type="InterPro" id="IPR028098">
    <property type="entry name" value="Glyco_trans_4-like_N"/>
</dbReference>
<evidence type="ECO:0008006" key="6">
    <source>
        <dbReference type="Google" id="ProtNLM"/>
    </source>
</evidence>
<feature type="domain" description="Glycosyl transferase family 1" evidence="2">
    <location>
        <begin position="208"/>
        <end position="350"/>
    </location>
</feature>
<organism evidence="4 5">
    <name type="scientific">Candidatus Woesebacteria bacterium RIFCSPHIGHO2_12_FULL_46_16</name>
    <dbReference type="NCBI Taxonomy" id="1802513"/>
    <lineage>
        <taxon>Bacteria</taxon>
        <taxon>Candidatus Woeseibacteriota</taxon>
    </lineage>
</organism>
<accession>A0A1F8AZQ1</accession>
<dbReference type="InterPro" id="IPR001296">
    <property type="entry name" value="Glyco_trans_1"/>
</dbReference>
<dbReference type="CDD" id="cd03809">
    <property type="entry name" value="GT4_MtfB-like"/>
    <property type="match status" value="1"/>
</dbReference>
<dbReference type="GO" id="GO:0009103">
    <property type="term" value="P:lipopolysaccharide biosynthetic process"/>
    <property type="evidence" value="ECO:0007669"/>
    <property type="project" value="TreeGrafter"/>
</dbReference>
<dbReference type="AlphaFoldDB" id="A0A1F8AZQ1"/>
<dbReference type="STRING" id="1802513.A3E46_00865"/>
<dbReference type="SUPFAM" id="SSF53756">
    <property type="entry name" value="UDP-Glycosyltransferase/glycogen phosphorylase"/>
    <property type="match status" value="1"/>
</dbReference>
<evidence type="ECO:0000313" key="4">
    <source>
        <dbReference type="EMBL" id="OGM57253.1"/>
    </source>
</evidence>
<dbReference type="Gene3D" id="3.40.50.2000">
    <property type="entry name" value="Glycogen Phosphorylase B"/>
    <property type="match status" value="2"/>
</dbReference>
<evidence type="ECO:0000259" key="3">
    <source>
        <dbReference type="Pfam" id="PF13439"/>
    </source>
</evidence>
<protein>
    <recommendedName>
        <fullName evidence="6">Glycosyl transferase family 1 domain-containing protein</fullName>
    </recommendedName>
</protein>
<comment type="caution">
    <text evidence="4">The sequence shown here is derived from an EMBL/GenBank/DDBJ whole genome shotgun (WGS) entry which is preliminary data.</text>
</comment>